<keyword evidence="3" id="KW-1185">Reference proteome</keyword>
<feature type="chain" id="PRO_5026706006" evidence="1">
    <location>
        <begin position="26"/>
        <end position="201"/>
    </location>
</feature>
<gene>
    <name evidence="2" type="ORF">GK108_14525</name>
</gene>
<keyword evidence="1" id="KW-0732">Signal</keyword>
<name>A0A6L9L6I9_9BACT</name>
<reference evidence="2 3" key="1">
    <citation type="submission" date="2020-02" db="EMBL/GenBank/DDBJ databases">
        <title>Draft genome sequence of two Spirosoma agri KCTC 52727 and Spirosoma terrae KCTC 52035.</title>
        <authorList>
            <person name="Rojas J."/>
            <person name="Ambika Manirajan B."/>
            <person name="Suarez C."/>
            <person name="Ratering S."/>
            <person name="Schnell S."/>
        </authorList>
    </citation>
    <scope>NUCLEOTIDE SEQUENCE [LARGE SCALE GENOMIC DNA]</scope>
    <source>
        <strain evidence="2 3">KCTC 52035</strain>
    </source>
</reference>
<evidence type="ECO:0000313" key="2">
    <source>
        <dbReference type="EMBL" id="NDU96094.1"/>
    </source>
</evidence>
<dbReference type="Proteomes" id="UP000474175">
    <property type="component" value="Unassembled WGS sequence"/>
</dbReference>
<protein>
    <submittedName>
        <fullName evidence="2">T9SS C-terminal target domain-containing protein</fullName>
    </submittedName>
</protein>
<organism evidence="2 3">
    <name type="scientific">Spirosoma terrae</name>
    <dbReference type="NCBI Taxonomy" id="1968276"/>
    <lineage>
        <taxon>Bacteria</taxon>
        <taxon>Pseudomonadati</taxon>
        <taxon>Bacteroidota</taxon>
        <taxon>Cytophagia</taxon>
        <taxon>Cytophagales</taxon>
        <taxon>Cytophagaceae</taxon>
        <taxon>Spirosoma</taxon>
    </lineage>
</organism>
<feature type="signal peptide" evidence="1">
    <location>
        <begin position="1"/>
        <end position="25"/>
    </location>
</feature>
<dbReference type="AlphaFoldDB" id="A0A6L9L6I9"/>
<evidence type="ECO:0000256" key="1">
    <source>
        <dbReference type="SAM" id="SignalP"/>
    </source>
</evidence>
<sequence>MKQFRLSIAVLLSVWGLAGMGVANADNGAGAYGVKIEKSEQKKVRFHTKTASPIEVAIIDADGNLLYRGLIAKNQKKATSFNLNSLPDGQYFLTAGNNSWWMSQGLTIKGNALSVDERNMQQVMEPTVAAYDKNKFEINLPAYNVDEANVAIYDAQNVLVQTDTFKGSTRRFDLTALPDGAYTFVVGPSQKQFMTRINIKH</sequence>
<proteinExistence type="predicted"/>
<accession>A0A6L9L6I9</accession>
<dbReference type="EMBL" id="JAAFZH010000005">
    <property type="protein sequence ID" value="NDU96094.1"/>
    <property type="molecule type" value="Genomic_DNA"/>
</dbReference>
<dbReference type="RefSeq" id="WP_163949447.1">
    <property type="nucleotide sequence ID" value="NZ_JAAFZH010000005.1"/>
</dbReference>
<evidence type="ECO:0000313" key="3">
    <source>
        <dbReference type="Proteomes" id="UP000474175"/>
    </source>
</evidence>
<comment type="caution">
    <text evidence="2">The sequence shown here is derived from an EMBL/GenBank/DDBJ whole genome shotgun (WGS) entry which is preliminary data.</text>
</comment>